<accession>A0ACB9TN54</accession>
<evidence type="ECO:0000313" key="2">
    <source>
        <dbReference type="Proteomes" id="UP001056778"/>
    </source>
</evidence>
<reference evidence="1" key="1">
    <citation type="submission" date="2022-04" db="EMBL/GenBank/DDBJ databases">
        <title>Chromosome-scale genome assembly of Holotrichia oblita Faldermann.</title>
        <authorList>
            <person name="Rongchong L."/>
        </authorList>
    </citation>
    <scope>NUCLEOTIDE SEQUENCE</scope>
    <source>
        <strain evidence="1">81SQS9</strain>
    </source>
</reference>
<protein>
    <submittedName>
        <fullName evidence="1">Uncharacterized protein</fullName>
    </submittedName>
</protein>
<dbReference type="EMBL" id="CM043016">
    <property type="protein sequence ID" value="KAI4468210.1"/>
    <property type="molecule type" value="Genomic_DNA"/>
</dbReference>
<gene>
    <name evidence="1" type="ORF">MML48_2g00011686</name>
</gene>
<keyword evidence="2" id="KW-1185">Reference proteome</keyword>
<dbReference type="Proteomes" id="UP001056778">
    <property type="component" value="Chromosome 2"/>
</dbReference>
<proteinExistence type="predicted"/>
<evidence type="ECO:0000313" key="1">
    <source>
        <dbReference type="EMBL" id="KAI4468210.1"/>
    </source>
</evidence>
<organism evidence="1 2">
    <name type="scientific">Holotrichia oblita</name>
    <name type="common">Chafer beetle</name>
    <dbReference type="NCBI Taxonomy" id="644536"/>
    <lineage>
        <taxon>Eukaryota</taxon>
        <taxon>Metazoa</taxon>
        <taxon>Ecdysozoa</taxon>
        <taxon>Arthropoda</taxon>
        <taxon>Hexapoda</taxon>
        <taxon>Insecta</taxon>
        <taxon>Pterygota</taxon>
        <taxon>Neoptera</taxon>
        <taxon>Endopterygota</taxon>
        <taxon>Coleoptera</taxon>
        <taxon>Polyphaga</taxon>
        <taxon>Scarabaeiformia</taxon>
        <taxon>Scarabaeidae</taxon>
        <taxon>Melolonthinae</taxon>
        <taxon>Holotrichia</taxon>
    </lineage>
</organism>
<comment type="caution">
    <text evidence="1">The sequence shown here is derived from an EMBL/GenBank/DDBJ whole genome shotgun (WGS) entry which is preliminary data.</text>
</comment>
<sequence length="269" mass="31654">MKITENQKSALIEYLKINNNLISGKFSNTFTQKDAEEKWKYLADLLNSMPGIVKDWKNWRKTWHDMRSRTKLKYSQNRQQRNQTGGGPPPEEMFTKIEEDILDIIKKVSVDGHENVTESVVDFHLPSTSFIDTPSTSADFHDDKPRKPSIKDFSKNQTESESKFETPVIKRMREAEDISEIKKIPLREGKKFKYTNAAVETYQKMTSKELQMKEQYYAAKMHHMQKQQEYYKEKMETKIKDLLFKEETLNALHKLNETLLTIAEAINNF</sequence>
<name>A0ACB9TN54_HOLOL</name>